<feature type="compositionally biased region" description="Low complexity" evidence="1">
    <location>
        <begin position="873"/>
        <end position="915"/>
    </location>
</feature>
<feature type="region of interest" description="Disordered" evidence="1">
    <location>
        <begin position="344"/>
        <end position="372"/>
    </location>
</feature>
<feature type="compositionally biased region" description="Basic and acidic residues" evidence="1">
    <location>
        <begin position="203"/>
        <end position="231"/>
    </location>
</feature>
<feature type="region of interest" description="Disordered" evidence="1">
    <location>
        <begin position="754"/>
        <end position="806"/>
    </location>
</feature>
<dbReference type="RefSeq" id="XP_051860429.1">
    <property type="nucleotide sequence ID" value="XM_052004469.1"/>
</dbReference>
<evidence type="ECO:0000313" key="4">
    <source>
        <dbReference type="RefSeq" id="XP_051860429.1"/>
    </source>
</evidence>
<feature type="compositionally biased region" description="Low complexity" evidence="1">
    <location>
        <begin position="757"/>
        <end position="798"/>
    </location>
</feature>
<dbReference type="Proteomes" id="UP000515160">
    <property type="component" value="Chromosome 3"/>
</dbReference>
<accession>A0A9C6WEV4</accession>
<feature type="compositionally biased region" description="Low complexity" evidence="1">
    <location>
        <begin position="923"/>
        <end position="951"/>
    </location>
</feature>
<feature type="compositionally biased region" description="Low complexity" evidence="1">
    <location>
        <begin position="557"/>
        <end position="573"/>
    </location>
</feature>
<feature type="compositionally biased region" description="Basic and acidic residues" evidence="1">
    <location>
        <begin position="1102"/>
        <end position="1131"/>
    </location>
</feature>
<feature type="compositionally biased region" description="Basic and acidic residues" evidence="1">
    <location>
        <begin position="1161"/>
        <end position="1174"/>
    </location>
</feature>
<feature type="region of interest" description="Disordered" evidence="1">
    <location>
        <begin position="203"/>
        <end position="237"/>
    </location>
</feature>
<feature type="signal peptide" evidence="2">
    <location>
        <begin position="1"/>
        <end position="18"/>
    </location>
</feature>
<evidence type="ECO:0000256" key="1">
    <source>
        <dbReference type="SAM" id="MobiDB-lite"/>
    </source>
</evidence>
<feature type="region of interest" description="Disordered" evidence="1">
    <location>
        <begin position="1101"/>
        <end position="1192"/>
    </location>
</feature>
<feature type="region of interest" description="Disordered" evidence="1">
    <location>
        <begin position="650"/>
        <end position="709"/>
    </location>
</feature>
<feature type="region of interest" description="Disordered" evidence="1">
    <location>
        <begin position="873"/>
        <end position="953"/>
    </location>
</feature>
<feature type="compositionally biased region" description="Basic and acidic residues" evidence="1">
    <location>
        <begin position="679"/>
        <end position="688"/>
    </location>
</feature>
<proteinExistence type="predicted"/>
<feature type="region of interest" description="Disordered" evidence="1">
    <location>
        <begin position="279"/>
        <end position="298"/>
    </location>
</feature>
<protein>
    <submittedName>
        <fullName evidence="4">Trichohyalin isoform X1</fullName>
    </submittedName>
</protein>
<organism evidence="3 4">
    <name type="scientific">Drosophila albomicans</name>
    <name type="common">Fruit fly</name>
    <dbReference type="NCBI Taxonomy" id="7291"/>
    <lineage>
        <taxon>Eukaryota</taxon>
        <taxon>Metazoa</taxon>
        <taxon>Ecdysozoa</taxon>
        <taxon>Arthropoda</taxon>
        <taxon>Hexapoda</taxon>
        <taxon>Insecta</taxon>
        <taxon>Pterygota</taxon>
        <taxon>Neoptera</taxon>
        <taxon>Endopterygota</taxon>
        <taxon>Diptera</taxon>
        <taxon>Brachycera</taxon>
        <taxon>Muscomorpha</taxon>
        <taxon>Ephydroidea</taxon>
        <taxon>Drosophilidae</taxon>
        <taxon>Drosophila</taxon>
    </lineage>
</organism>
<dbReference type="OrthoDB" id="8035982at2759"/>
<feature type="compositionally biased region" description="Basic and acidic residues" evidence="1">
    <location>
        <begin position="486"/>
        <end position="515"/>
    </location>
</feature>
<reference evidence="4" key="1">
    <citation type="submission" date="2025-08" db="UniProtKB">
        <authorList>
            <consortium name="RefSeq"/>
        </authorList>
    </citation>
    <scope>IDENTIFICATION</scope>
    <source>
        <strain evidence="4">15112-1751.03</strain>
        <tissue evidence="4">Whole Adult</tissue>
    </source>
</reference>
<keyword evidence="3" id="KW-1185">Reference proteome</keyword>
<dbReference type="GeneID" id="117570137"/>
<evidence type="ECO:0000256" key="2">
    <source>
        <dbReference type="SAM" id="SignalP"/>
    </source>
</evidence>
<feature type="compositionally biased region" description="Basic residues" evidence="1">
    <location>
        <begin position="1132"/>
        <end position="1147"/>
    </location>
</feature>
<gene>
    <name evidence="4" type="primary">LOC117570137</name>
</gene>
<feature type="compositionally biased region" description="Basic and acidic residues" evidence="1">
    <location>
        <begin position="451"/>
        <end position="462"/>
    </location>
</feature>
<feature type="compositionally biased region" description="Basic and acidic residues" evidence="1">
    <location>
        <begin position="577"/>
        <end position="597"/>
    </location>
</feature>
<feature type="chain" id="PRO_5038845605" evidence="2">
    <location>
        <begin position="19"/>
        <end position="1437"/>
    </location>
</feature>
<evidence type="ECO:0000313" key="3">
    <source>
        <dbReference type="Proteomes" id="UP000515160"/>
    </source>
</evidence>
<sequence length="1437" mass="164385">MIFLQLWWTLMVLAGSNTLTPKDEPVGSDKLRNFHDAVNEAREQLHELHSNYGDVQGSELYRHRRNTIDDLLASFAQAGDKQEAEEHDDKSQQHAEDDWFRDFEAGVVRMAPAASASDSTVKHSRSAGRINAKTYVNDYAKMLEQTEIGKVKKKYKDNGMEGMPLAAPVDTQPAAEEPLTGGASQLDIKLKHVQQLLANQELEQQHRERDRQRGHKESKGNAKERDERMPEFGDNAVPDGIYEQTLARLQIAHMNPNNLSHEANYKLSKIEQEAAERAGKMRYPSGLQKRSSSAGFNPMNEIKLKTSNRLMRKGMGPSLPSNALSDNMRAHYVDDMLMRRERNMKRQRERQQLQQHQKLQEEEAEEEKDPMLAPYEERNAAVDSSLDVSGIHLLDTPQSYDYRLPQLDHFRTLNQRTMPNMRDYVQAIDRLNPNGERFKRQPDEVKQEAELKLTETKPKLEQSEVASSNIKLAEGEELQQSNLKESAGKEPTKLEAESVKDKLENAASEELKHAEAVAVKVENAGEEDKPQIEAQVKPQTEDKSEKQLVAPLAESKQQQAEEPEQQQVQAEQPLGEPKLETEKEQQPMLKADSKLKAEAPQSAAHLEPRCGPEAVVKLLANKLSLANSIDRDKRNIKRWTWHRCHRQKGSHVPLEATHQKRRSKRSVEQQETSKPAAKLLDEFEDHNGNRVPFGSLGNGLLTDPDEDDTLRYPRHQQLKVEADEAAHLDGLIDSNTFANSRYQVPMIGQRNNNLVYPQPQQQQPSYGQQPQQQPQQPLLSQCQPQLQLSKPQQQQQLPAPNNAKSNFNLTHFFNELAKLEKLPVATLQQLQQQPQQQQQQQQQQPQQQQQQQQQQPQQQQQQQQQPQQQQPQQQQQQQQQQPILPTQQQQQPLGQQQQLPPSQQLPTGQTGQQPPVHLQPTVQLQPAMPQQQQQSQLLPQQQQQPQQQPQQPISPEIIQGKPLYGMHRYLGPFMNKVGKGGTTIDPCATTTTTVAPEVTTMNPDCVPITATDSASTIYAGDSGNPCGNADAMKLRISMNGNVCSDPKTKQLFGNGSISVQPSNQRMNAEAYYQLVDALVDETEAEADMDSDHHYTRQVNLRVNRDNRDNQLDMDTDNDKEKDKENVTEKSKFGHTKKSKAKERKKTTRAKDKMQNKKKKESKTEKKSQSKKNSEANRPFFKPNSNIDRGEPLTDNYDKLITGRASEQIVRAVFDMVSNDPSMDPLLSVLSRNRKIVNKYPKTFYQIRNDRTEVQLQQTEEMVRRTMESISDIIDTQMRQRSCIPLRPDLIEFYDLIVKTMNEQQKTREKREANLGLLSDQYNQDVHILDANNIEQKSRIVKKLLRQYEELPLEEQRNAASVRDELLMDLIYLRKMADSLERNKRNEQLQKVMKKFDGNGVDSQQVNSEYTPRFIKLLKTAEIFKEVGEQQAKEFIGL</sequence>
<keyword evidence="2" id="KW-0732">Signal</keyword>
<name>A0A9C6WEV4_DROAB</name>
<feature type="region of interest" description="Disordered" evidence="1">
    <location>
        <begin position="451"/>
        <end position="608"/>
    </location>
</feature>